<sequence length="295" mass="32698">MATAQDLLKAQTPTDLDSIKGWFFSSDRRMFAWLLQHQTDQGERGELVELGCYLGKSAVLIGDFVGADETFTVLDLFESAAPDAENTREMSLSYSTLAEDAFKDNYRKFHADLPEVVKGPSSEIVDHVKPGSCRFIHVDASHLYEHVAIDVDSARSLLSENGVVAFDDYRSEHCPGVAAAVWEAVFAKGLKPICVTESKLYGTWGDPEPLREAIQAWLTKDPLGFVETHYIADQPVLRTKIQLPRPPAAKSTPKPAVVAAVSPTHPPRTGVRKMAKDWLPDSVHRAISDQLQKRR</sequence>
<evidence type="ECO:0000313" key="2">
    <source>
        <dbReference type="EMBL" id="AKU18618.1"/>
    </source>
</evidence>
<evidence type="ECO:0008006" key="4">
    <source>
        <dbReference type="Google" id="ProtNLM"/>
    </source>
</evidence>
<gene>
    <name evidence="2" type="ORF">VV02_03915</name>
</gene>
<dbReference type="AlphaFoldDB" id="A0A0K1JPT5"/>
<reference evidence="2 3" key="1">
    <citation type="submission" date="2015-03" db="EMBL/GenBank/DDBJ databases">
        <title>Luteipulveratus halotolerans sp. nov., a novel actinobacterium (Dermacoccaceae) from Sarawak, Malaysia.</title>
        <authorList>
            <person name="Juboi H."/>
            <person name="Basik A."/>
            <person name="Shamsul S.S."/>
            <person name="Arnold P."/>
            <person name="Schmitt E.K."/>
            <person name="Sanglier J.-J."/>
            <person name="Yeo T."/>
        </authorList>
    </citation>
    <scope>NUCLEOTIDE SEQUENCE [LARGE SCALE GENOMIC DNA]</scope>
    <source>
        <strain evidence="2 3">MN07-A0370</strain>
    </source>
</reference>
<dbReference type="EMBL" id="CP011112">
    <property type="protein sequence ID" value="AKU18618.1"/>
    <property type="molecule type" value="Genomic_DNA"/>
</dbReference>
<dbReference type="KEGG" id="lmoi:VV02_03915"/>
<name>A0A0K1JPT5_9MICO</name>
<dbReference type="Proteomes" id="UP000066480">
    <property type="component" value="Chromosome"/>
</dbReference>
<evidence type="ECO:0000313" key="3">
    <source>
        <dbReference type="Proteomes" id="UP000066480"/>
    </source>
</evidence>
<organism evidence="2 3">
    <name type="scientific">Luteipulveratus mongoliensis</name>
    <dbReference type="NCBI Taxonomy" id="571913"/>
    <lineage>
        <taxon>Bacteria</taxon>
        <taxon>Bacillati</taxon>
        <taxon>Actinomycetota</taxon>
        <taxon>Actinomycetes</taxon>
        <taxon>Micrococcales</taxon>
        <taxon>Dermacoccaceae</taxon>
        <taxon>Luteipulveratus</taxon>
    </lineage>
</organism>
<dbReference type="STRING" id="571913.VV02_03915"/>
<evidence type="ECO:0000256" key="1">
    <source>
        <dbReference type="SAM" id="MobiDB-lite"/>
    </source>
</evidence>
<accession>A0A0K1JPT5</accession>
<keyword evidence="3" id="KW-1185">Reference proteome</keyword>
<proteinExistence type="predicted"/>
<dbReference type="SUPFAM" id="SSF53335">
    <property type="entry name" value="S-adenosyl-L-methionine-dependent methyltransferases"/>
    <property type="match status" value="1"/>
</dbReference>
<dbReference type="OrthoDB" id="3346627at2"/>
<protein>
    <recommendedName>
        <fullName evidence="4">Methyltransferase</fullName>
    </recommendedName>
</protein>
<dbReference type="Gene3D" id="3.40.50.150">
    <property type="entry name" value="Vaccinia Virus protein VP39"/>
    <property type="match status" value="1"/>
</dbReference>
<dbReference type="InterPro" id="IPR029063">
    <property type="entry name" value="SAM-dependent_MTases_sf"/>
</dbReference>
<dbReference type="Pfam" id="PF13578">
    <property type="entry name" value="Methyltransf_24"/>
    <property type="match status" value="1"/>
</dbReference>
<feature type="region of interest" description="Disordered" evidence="1">
    <location>
        <begin position="245"/>
        <end position="276"/>
    </location>
</feature>